<evidence type="ECO:0000256" key="1">
    <source>
        <dbReference type="SAM" id="MobiDB-lite"/>
    </source>
</evidence>
<comment type="caution">
    <text evidence="4">The sequence shown here is derived from an EMBL/GenBank/DDBJ whole genome shotgun (WGS) entry which is preliminary data.</text>
</comment>
<dbReference type="EMBL" id="JBHSHE010000013">
    <property type="protein sequence ID" value="MFC4715142.1"/>
    <property type="molecule type" value="Genomic_DNA"/>
</dbReference>
<protein>
    <recommendedName>
        <fullName evidence="3">DUF8175 domain-containing protein</fullName>
    </recommendedName>
</protein>
<evidence type="ECO:0000259" key="3">
    <source>
        <dbReference type="Pfam" id="PF26526"/>
    </source>
</evidence>
<keyword evidence="2" id="KW-0812">Transmembrane</keyword>
<feature type="domain" description="DUF8175" evidence="3">
    <location>
        <begin position="54"/>
        <end position="223"/>
    </location>
</feature>
<sequence>MAETDPLGKNWKLWGGILAFIAAVVIVGLVFIRPSTPEPEAAHTVPAPSVPAETVEPSASPTASKSSSGDCPALSTDTTFPNEAPDTEWKRHPAGMLLPVSDSHGPAKMDGDFWRCFSHTPSGAVMSGITLLFDFSSGGVLDAAADSTQREVLFEEWKNAETPAEFPLISGFRVMDSSDQTASIEYLAPVADQYAYTRVNVLWDEKANDWRLDLSSGEPAWDTTLNVSSYTDFN</sequence>
<feature type="transmembrane region" description="Helical" evidence="2">
    <location>
        <begin position="13"/>
        <end position="32"/>
    </location>
</feature>
<reference evidence="5" key="1">
    <citation type="journal article" date="2019" name="Int. J. Syst. Evol. Microbiol.">
        <title>The Global Catalogue of Microorganisms (GCM) 10K type strain sequencing project: providing services to taxonomists for standard genome sequencing and annotation.</title>
        <authorList>
            <consortium name="The Broad Institute Genomics Platform"/>
            <consortium name="The Broad Institute Genome Sequencing Center for Infectious Disease"/>
            <person name="Wu L."/>
            <person name="Ma J."/>
        </authorList>
    </citation>
    <scope>NUCLEOTIDE SEQUENCE [LARGE SCALE GENOMIC DNA]</scope>
    <source>
        <strain evidence="5">CGMCC 1.12849</strain>
    </source>
</reference>
<feature type="region of interest" description="Disordered" evidence="1">
    <location>
        <begin position="38"/>
        <end position="89"/>
    </location>
</feature>
<dbReference type="Pfam" id="PF26526">
    <property type="entry name" value="DUF8175"/>
    <property type="match status" value="1"/>
</dbReference>
<feature type="compositionally biased region" description="Low complexity" evidence="1">
    <location>
        <begin position="57"/>
        <end position="68"/>
    </location>
</feature>
<dbReference type="Proteomes" id="UP001595884">
    <property type="component" value="Unassembled WGS sequence"/>
</dbReference>
<organism evidence="4 5">
    <name type="scientific">Glutamicibacter bergerei</name>
    <dbReference type="NCBI Taxonomy" id="256702"/>
    <lineage>
        <taxon>Bacteria</taxon>
        <taxon>Bacillati</taxon>
        <taxon>Actinomycetota</taxon>
        <taxon>Actinomycetes</taxon>
        <taxon>Micrococcales</taxon>
        <taxon>Micrococcaceae</taxon>
        <taxon>Glutamicibacter</taxon>
    </lineage>
</organism>
<evidence type="ECO:0000313" key="4">
    <source>
        <dbReference type="EMBL" id="MFC4715142.1"/>
    </source>
</evidence>
<proteinExistence type="predicted"/>
<dbReference type="InterPro" id="IPR058488">
    <property type="entry name" value="DUF8175"/>
</dbReference>
<keyword evidence="2" id="KW-0472">Membrane</keyword>
<keyword evidence="5" id="KW-1185">Reference proteome</keyword>
<evidence type="ECO:0000313" key="5">
    <source>
        <dbReference type="Proteomes" id="UP001595884"/>
    </source>
</evidence>
<gene>
    <name evidence="4" type="ORF">ACFO7V_03180</name>
</gene>
<name>A0ABV9MGW9_9MICC</name>
<evidence type="ECO:0000256" key="2">
    <source>
        <dbReference type="SAM" id="Phobius"/>
    </source>
</evidence>
<accession>A0ABV9MGW9</accession>
<keyword evidence="2" id="KW-1133">Transmembrane helix</keyword>
<dbReference type="RefSeq" id="WP_346058886.1">
    <property type="nucleotide sequence ID" value="NZ_BAAAVQ010000014.1"/>
</dbReference>